<sequence>MATGADVVVSPLVQVLLHKLDSSVMSDFGKQWSTREELDDLSAILQLINRMVSSIEDMQIRDPCLPIFLGDLRQFVFKATVTVDNFIYEAHRQSVSGKIEIKEKIESKYLNLISSDKWCHDETERRLQTISSLDKRIKSSSIIDDSEIFGRREMANDVINLLLSDKYDMKKVPVFSIVGIGGIGKTTLAQLIYNDEKVVEHFEVRAWVCVSEESNIIKITRSILESMTKGKWDIENLQPLQCELQTSLSGKRFLLVLDDIWFEDRKTWDAVRVPLNVAAKKGSRIVVTTRTRKVSSIMNSIETIDLEGLPYEDGWQLFKFKAFIDDEIYDTHPNLKRIGENFVKKCKGVALAVKTLGGLLYNELDVNKWTSILESEMWELEGDDEILPALRLSYYHLPTHLKLCFAYCSLSPKDYIFDKKALVRLWMAEGFIACKQVEIMEDLSGKYFDELYYRSFFQKYSGYYGNTFVMHDLMHDLAESISKGLYLRVEEGKSERNGSIISEKAHYISMIDAQPESSMVKELYKYKDLSTLIFFSSSRCDWHIPSDLFEQYRCLLVLDLSGNDGLDSLPDSIGNLKHLCFLNLNYTGIEVLPDSLCSLYNLQTLMLEHCYKLDEIPENIGNLINLQYIEMNKDIKINGINSSSTIEELKDLFYIQGSIFILRLESVEDFEEAKKANLINKHGINELVLHWNNCNYNNKNNNNDNEASVESVLEGLRPSTRLKRLFIHGYGGLSYPTWMMMKQIIMFYDMLTLVELKFCNKCKFLPPLGNLPSLKQLHISSMKKMEYMGKEFYGHSNNNNNNKQLRFQMLEILHLSCMDSLKE</sequence>
<dbReference type="Pfam" id="PF18052">
    <property type="entry name" value="Rx_N"/>
    <property type="match status" value="1"/>
</dbReference>
<dbReference type="InterPro" id="IPR002182">
    <property type="entry name" value="NB-ARC"/>
</dbReference>
<dbReference type="InterPro" id="IPR056789">
    <property type="entry name" value="LRR_R13L1-DRL21"/>
</dbReference>
<dbReference type="Pfam" id="PF00931">
    <property type="entry name" value="NB-ARC"/>
    <property type="match status" value="1"/>
</dbReference>
<dbReference type="GO" id="GO:0005524">
    <property type="term" value="F:ATP binding"/>
    <property type="evidence" value="ECO:0007669"/>
    <property type="project" value="UniProtKB-KW"/>
</dbReference>
<accession>A0A822YLC8</accession>
<evidence type="ECO:0000256" key="2">
    <source>
        <dbReference type="ARBA" id="ARBA00022737"/>
    </source>
</evidence>
<dbReference type="PRINTS" id="PR00364">
    <property type="entry name" value="DISEASERSIST"/>
</dbReference>
<dbReference type="Gene3D" id="3.40.50.300">
    <property type="entry name" value="P-loop containing nucleotide triphosphate hydrolases"/>
    <property type="match status" value="1"/>
</dbReference>
<protein>
    <recommendedName>
        <fullName evidence="12">Disease resistance protein RGA3</fullName>
    </recommendedName>
</protein>
<keyword evidence="3" id="KW-0547">Nucleotide-binding</keyword>
<dbReference type="InterPro" id="IPR032675">
    <property type="entry name" value="LRR_dom_sf"/>
</dbReference>
<comment type="caution">
    <text evidence="10">The sequence shown here is derived from an EMBL/GenBank/DDBJ whole genome shotgun (WGS) entry which is preliminary data.</text>
</comment>
<dbReference type="FunFam" id="1.10.10.10:FF:000322">
    <property type="entry name" value="Probable disease resistance protein At1g63360"/>
    <property type="match status" value="1"/>
</dbReference>
<dbReference type="InterPro" id="IPR027417">
    <property type="entry name" value="P-loop_NTPase"/>
</dbReference>
<reference evidence="10 11" key="1">
    <citation type="journal article" date="2020" name="Mol. Biol. Evol.">
        <title>Distinct Expression and Methylation Patterns for Genes with Different Fates following a Single Whole-Genome Duplication in Flowering Plants.</title>
        <authorList>
            <person name="Shi T."/>
            <person name="Rahmani R.S."/>
            <person name="Gugger P.F."/>
            <person name="Wang M."/>
            <person name="Li H."/>
            <person name="Zhang Y."/>
            <person name="Li Z."/>
            <person name="Wang Q."/>
            <person name="Van de Peer Y."/>
            <person name="Marchal K."/>
            <person name="Chen J."/>
        </authorList>
    </citation>
    <scope>NUCLEOTIDE SEQUENCE [LARGE SCALE GENOMIC DNA]</scope>
    <source>
        <tissue evidence="10">Leaf</tissue>
    </source>
</reference>
<gene>
    <name evidence="10" type="ORF">HUJ06_011242</name>
</gene>
<dbReference type="Gene3D" id="1.20.5.4130">
    <property type="match status" value="1"/>
</dbReference>
<proteinExistence type="predicted"/>
<dbReference type="Pfam" id="PF25019">
    <property type="entry name" value="LRR_R13L1-DRL21"/>
    <property type="match status" value="1"/>
</dbReference>
<dbReference type="AlphaFoldDB" id="A0A822YLC8"/>
<dbReference type="GO" id="GO:0006952">
    <property type="term" value="P:defense response"/>
    <property type="evidence" value="ECO:0007669"/>
    <property type="project" value="UniProtKB-KW"/>
</dbReference>
<evidence type="ECO:0000256" key="1">
    <source>
        <dbReference type="ARBA" id="ARBA00022614"/>
    </source>
</evidence>
<dbReference type="FunFam" id="3.40.50.300:FF:001091">
    <property type="entry name" value="Probable disease resistance protein At1g61300"/>
    <property type="match status" value="1"/>
</dbReference>
<evidence type="ECO:0000259" key="7">
    <source>
        <dbReference type="Pfam" id="PF18052"/>
    </source>
</evidence>
<dbReference type="SUPFAM" id="SSF52058">
    <property type="entry name" value="L domain-like"/>
    <property type="match status" value="1"/>
</dbReference>
<keyword evidence="4" id="KW-0611">Plant defense</keyword>
<keyword evidence="5" id="KW-0067">ATP-binding</keyword>
<keyword evidence="2" id="KW-0677">Repeat</keyword>
<dbReference type="PANTHER" id="PTHR36766:SF40">
    <property type="entry name" value="DISEASE RESISTANCE PROTEIN RGA3"/>
    <property type="match status" value="1"/>
</dbReference>
<dbReference type="Gene3D" id="1.10.10.10">
    <property type="entry name" value="Winged helix-like DNA-binding domain superfamily/Winged helix DNA-binding domain"/>
    <property type="match status" value="1"/>
</dbReference>
<dbReference type="EMBL" id="DUZY01000003">
    <property type="protein sequence ID" value="DAD32391.1"/>
    <property type="molecule type" value="Genomic_DNA"/>
</dbReference>
<dbReference type="Proteomes" id="UP000607653">
    <property type="component" value="Unassembled WGS sequence"/>
</dbReference>
<feature type="domain" description="Disease resistance protein winged helix" evidence="8">
    <location>
        <begin position="412"/>
        <end position="478"/>
    </location>
</feature>
<keyword evidence="1" id="KW-0433">Leucine-rich repeat</keyword>
<evidence type="ECO:0000256" key="4">
    <source>
        <dbReference type="ARBA" id="ARBA00022821"/>
    </source>
</evidence>
<name>A0A822YLC8_NELNU</name>
<feature type="domain" description="R13L1/DRL21-like LRR repeat region" evidence="9">
    <location>
        <begin position="646"/>
        <end position="782"/>
    </location>
</feature>
<dbReference type="InterPro" id="IPR058922">
    <property type="entry name" value="WHD_DRP"/>
</dbReference>
<evidence type="ECO:0008006" key="12">
    <source>
        <dbReference type="Google" id="ProtNLM"/>
    </source>
</evidence>
<dbReference type="GO" id="GO:0051707">
    <property type="term" value="P:response to other organism"/>
    <property type="evidence" value="ECO:0007669"/>
    <property type="project" value="UniProtKB-ARBA"/>
</dbReference>
<dbReference type="InterPro" id="IPR042197">
    <property type="entry name" value="Apaf_helical"/>
</dbReference>
<dbReference type="GO" id="GO:0043531">
    <property type="term" value="F:ADP binding"/>
    <property type="evidence" value="ECO:0007669"/>
    <property type="project" value="InterPro"/>
</dbReference>
<evidence type="ECO:0000259" key="6">
    <source>
        <dbReference type="Pfam" id="PF00931"/>
    </source>
</evidence>
<evidence type="ECO:0000259" key="9">
    <source>
        <dbReference type="Pfam" id="PF25019"/>
    </source>
</evidence>
<keyword evidence="11" id="KW-1185">Reference proteome</keyword>
<evidence type="ECO:0000259" key="8">
    <source>
        <dbReference type="Pfam" id="PF23559"/>
    </source>
</evidence>
<dbReference type="SUPFAM" id="SSF52540">
    <property type="entry name" value="P-loop containing nucleoside triphosphate hydrolases"/>
    <property type="match status" value="1"/>
</dbReference>
<evidence type="ECO:0000313" key="10">
    <source>
        <dbReference type="EMBL" id="DAD32391.1"/>
    </source>
</evidence>
<organism evidence="10 11">
    <name type="scientific">Nelumbo nucifera</name>
    <name type="common">Sacred lotus</name>
    <dbReference type="NCBI Taxonomy" id="4432"/>
    <lineage>
        <taxon>Eukaryota</taxon>
        <taxon>Viridiplantae</taxon>
        <taxon>Streptophyta</taxon>
        <taxon>Embryophyta</taxon>
        <taxon>Tracheophyta</taxon>
        <taxon>Spermatophyta</taxon>
        <taxon>Magnoliopsida</taxon>
        <taxon>Proteales</taxon>
        <taxon>Nelumbonaceae</taxon>
        <taxon>Nelumbo</taxon>
    </lineage>
</organism>
<dbReference type="Pfam" id="PF23559">
    <property type="entry name" value="WHD_DRP"/>
    <property type="match status" value="1"/>
</dbReference>
<dbReference type="InterPro" id="IPR041118">
    <property type="entry name" value="Rx_N"/>
</dbReference>
<feature type="domain" description="Disease resistance N-terminal" evidence="7">
    <location>
        <begin position="13"/>
        <end position="98"/>
    </location>
</feature>
<dbReference type="Gene3D" id="1.10.8.430">
    <property type="entry name" value="Helical domain of apoptotic protease-activating factors"/>
    <property type="match status" value="1"/>
</dbReference>
<feature type="domain" description="NB-ARC" evidence="6">
    <location>
        <begin position="153"/>
        <end position="323"/>
    </location>
</feature>
<dbReference type="PANTHER" id="PTHR36766">
    <property type="entry name" value="PLANT BROAD-SPECTRUM MILDEW RESISTANCE PROTEIN RPW8"/>
    <property type="match status" value="1"/>
</dbReference>
<evidence type="ECO:0000256" key="3">
    <source>
        <dbReference type="ARBA" id="ARBA00022741"/>
    </source>
</evidence>
<evidence type="ECO:0000313" key="11">
    <source>
        <dbReference type="Proteomes" id="UP000607653"/>
    </source>
</evidence>
<evidence type="ECO:0000256" key="5">
    <source>
        <dbReference type="ARBA" id="ARBA00022840"/>
    </source>
</evidence>
<dbReference type="Gene3D" id="3.80.10.10">
    <property type="entry name" value="Ribonuclease Inhibitor"/>
    <property type="match status" value="1"/>
</dbReference>
<dbReference type="InterPro" id="IPR036388">
    <property type="entry name" value="WH-like_DNA-bd_sf"/>
</dbReference>